<organism evidence="2 3">
    <name type="scientific">Microbotryum intermedium</name>
    <dbReference type="NCBI Taxonomy" id="269621"/>
    <lineage>
        <taxon>Eukaryota</taxon>
        <taxon>Fungi</taxon>
        <taxon>Dikarya</taxon>
        <taxon>Basidiomycota</taxon>
        <taxon>Pucciniomycotina</taxon>
        <taxon>Microbotryomycetes</taxon>
        <taxon>Microbotryales</taxon>
        <taxon>Microbotryaceae</taxon>
        <taxon>Microbotryum</taxon>
    </lineage>
</organism>
<evidence type="ECO:0000256" key="1">
    <source>
        <dbReference type="SAM" id="MobiDB-lite"/>
    </source>
</evidence>
<keyword evidence="3" id="KW-1185">Reference proteome</keyword>
<proteinExistence type="predicted"/>
<accession>A0A238FJW6</accession>
<evidence type="ECO:0000313" key="2">
    <source>
        <dbReference type="EMBL" id="SCV73089.1"/>
    </source>
</evidence>
<reference evidence="3" key="1">
    <citation type="submission" date="2016-09" db="EMBL/GenBank/DDBJ databases">
        <authorList>
            <person name="Jeantristanb JTB J.-T."/>
            <person name="Ricardo R."/>
        </authorList>
    </citation>
    <scope>NUCLEOTIDE SEQUENCE [LARGE SCALE GENOMIC DNA]</scope>
</reference>
<dbReference type="AlphaFoldDB" id="A0A238FJW6"/>
<dbReference type="STRING" id="269621.A0A238FJW6"/>
<dbReference type="Proteomes" id="UP000198372">
    <property type="component" value="Unassembled WGS sequence"/>
</dbReference>
<evidence type="ECO:0000313" key="3">
    <source>
        <dbReference type="Proteomes" id="UP000198372"/>
    </source>
</evidence>
<feature type="region of interest" description="Disordered" evidence="1">
    <location>
        <begin position="53"/>
        <end position="72"/>
    </location>
</feature>
<protein>
    <submittedName>
        <fullName evidence="2">BQ2448_7014 protein</fullName>
    </submittedName>
</protein>
<name>A0A238FJW6_9BASI</name>
<gene>
    <name evidence="2" type="ORF">BQ2448_7014</name>
</gene>
<sequence length="99" mass="10912">MSHSKLLRLRGIGSILRSWRYVTQIGRNWRELGAVLAPRRWYIHFHTTVATVVQSGSGGDGRSGPGRDVAPRAKSLRTDALRAIHSTRRAPASIANLAI</sequence>
<dbReference type="EMBL" id="FMSP01000017">
    <property type="protein sequence ID" value="SCV73089.1"/>
    <property type="molecule type" value="Genomic_DNA"/>
</dbReference>